<dbReference type="Proteomes" id="UP000663891">
    <property type="component" value="Unassembled WGS sequence"/>
</dbReference>
<proteinExistence type="predicted"/>
<dbReference type="GO" id="GO:0005634">
    <property type="term" value="C:nucleus"/>
    <property type="evidence" value="ECO:0007669"/>
    <property type="project" value="TreeGrafter"/>
</dbReference>
<dbReference type="PANTHER" id="PTHR15976:SF16">
    <property type="entry name" value="ASTEROID DOMAIN-CONTAINING PROTEIN"/>
    <property type="match status" value="1"/>
</dbReference>
<name>A0A814P4T9_9BILA</name>
<comment type="caution">
    <text evidence="1">The sequence shown here is derived from an EMBL/GenBank/DDBJ whole genome shotgun (WGS) entry which is preliminary data.</text>
</comment>
<dbReference type="EMBL" id="CAJNON010000204">
    <property type="protein sequence ID" value="CAF1099934.1"/>
    <property type="molecule type" value="Genomic_DNA"/>
</dbReference>
<dbReference type="PANTHER" id="PTHR15976">
    <property type="entry name" value="CONSTITUTIVE COACTIVATOR OF PEROXISOME PROLIFERATOR-ACTIVATED RECEPTOR GAMMA"/>
    <property type="match status" value="1"/>
</dbReference>
<gene>
    <name evidence="1" type="ORF">VCS650_LOCUS20043</name>
</gene>
<reference evidence="1" key="1">
    <citation type="submission" date="2021-02" db="EMBL/GenBank/DDBJ databases">
        <authorList>
            <person name="Nowell W R."/>
        </authorList>
    </citation>
    <scope>NUCLEOTIDE SEQUENCE</scope>
</reference>
<accession>A0A814P4T9</accession>
<organism evidence="1 2">
    <name type="scientific">Adineta steineri</name>
    <dbReference type="NCBI Taxonomy" id="433720"/>
    <lineage>
        <taxon>Eukaryota</taxon>
        <taxon>Metazoa</taxon>
        <taxon>Spiralia</taxon>
        <taxon>Gnathifera</taxon>
        <taxon>Rotifera</taxon>
        <taxon>Eurotatoria</taxon>
        <taxon>Bdelloidea</taxon>
        <taxon>Adinetida</taxon>
        <taxon>Adinetidae</taxon>
        <taxon>Adineta</taxon>
    </lineage>
</organism>
<evidence type="ECO:0000313" key="1">
    <source>
        <dbReference type="EMBL" id="CAF1099934.1"/>
    </source>
</evidence>
<evidence type="ECO:0000313" key="2">
    <source>
        <dbReference type="Proteomes" id="UP000663891"/>
    </source>
</evidence>
<dbReference type="AlphaFoldDB" id="A0A814P4T9"/>
<dbReference type="OrthoDB" id="25987at2759"/>
<protein>
    <submittedName>
        <fullName evidence="1">Uncharacterized protein</fullName>
    </submittedName>
</protein>
<sequence length="475" mass="52646">MNLQSTNFSNQYDHIQITNYETRPIQLAHLFMRGFETIIFANEVCGAPIHPKYCCPSHFFNGKLFHQKYLQAQYYQQNHDLMMILCDGNVHCAQVASQLLDAVLDRTLSDNSHHTPMQQQQYQYVAVPQQQQQQQQQRVLKYPSRQVQAQALLANSTRPPMRTNIKQLTTNNFNNQQQTPVANYRQQQQPPPPPPVKQAATPFIKKTHQQSTKFNVRTPTNMNFISQPPPPPQQQHSLSVDQWAIPVTPTIPPNHLSMQTQLHQSCAINNMQPMSLQHQHSLNNKYLGLKAMTDFINELLSFLYSSTTIPSTAVASTAIASTTIPLTAVASTTIASTAVALTALASTAIVSTVLPSPPMNVAPSVSNSNYFVKEQLSFTNSIALSSLSITITVPTISGMSSPASSANFPGNTVSLAIATTAASYIYTFQLINGQTLAASNYQLSVQFNLNGTPRSTSNDTYIIQINSYQPVYGHF</sequence>
<dbReference type="InterPro" id="IPR026784">
    <property type="entry name" value="Coact_PPARg"/>
</dbReference>